<accession>A0A1X6NPJ8</accession>
<evidence type="ECO:0000256" key="1">
    <source>
        <dbReference type="SAM" id="MobiDB-lite"/>
    </source>
</evidence>
<keyword evidence="3" id="KW-1185">Reference proteome</keyword>
<feature type="compositionally biased region" description="Basic residues" evidence="1">
    <location>
        <begin position="50"/>
        <end position="60"/>
    </location>
</feature>
<name>A0A1X6NPJ8_PORUM</name>
<gene>
    <name evidence="2" type="ORF">BU14_0734s0002</name>
</gene>
<feature type="region of interest" description="Disordered" evidence="1">
    <location>
        <begin position="248"/>
        <end position="276"/>
    </location>
</feature>
<evidence type="ECO:0000313" key="3">
    <source>
        <dbReference type="Proteomes" id="UP000218209"/>
    </source>
</evidence>
<dbReference type="AlphaFoldDB" id="A0A1X6NPJ8"/>
<protein>
    <submittedName>
        <fullName evidence="2">Uncharacterized protein</fullName>
    </submittedName>
</protein>
<feature type="compositionally biased region" description="Polar residues" evidence="1">
    <location>
        <begin position="263"/>
        <end position="272"/>
    </location>
</feature>
<dbReference type="EMBL" id="KV919245">
    <property type="protein sequence ID" value="OSX70517.1"/>
    <property type="molecule type" value="Genomic_DNA"/>
</dbReference>
<proteinExistence type="predicted"/>
<evidence type="ECO:0000313" key="2">
    <source>
        <dbReference type="EMBL" id="OSX70517.1"/>
    </source>
</evidence>
<reference evidence="2 3" key="1">
    <citation type="submission" date="2017-03" db="EMBL/GenBank/DDBJ databases">
        <title>WGS assembly of Porphyra umbilicalis.</title>
        <authorList>
            <person name="Brawley S.H."/>
            <person name="Blouin N.A."/>
            <person name="Ficko-Blean E."/>
            <person name="Wheeler G.L."/>
            <person name="Lohr M."/>
            <person name="Goodson H.V."/>
            <person name="Jenkins J.W."/>
            <person name="Blaby-Haas C.E."/>
            <person name="Helliwell K.E."/>
            <person name="Chan C."/>
            <person name="Marriage T."/>
            <person name="Bhattacharya D."/>
            <person name="Klein A.S."/>
            <person name="Badis Y."/>
            <person name="Brodie J."/>
            <person name="Cao Y."/>
            <person name="Collen J."/>
            <person name="Dittami S.M."/>
            <person name="Gachon C.M."/>
            <person name="Green B.R."/>
            <person name="Karpowicz S."/>
            <person name="Kim J.W."/>
            <person name="Kudahl U."/>
            <person name="Lin S."/>
            <person name="Michel G."/>
            <person name="Mittag M."/>
            <person name="Olson B.J."/>
            <person name="Pangilinan J."/>
            <person name="Peng Y."/>
            <person name="Qiu H."/>
            <person name="Shu S."/>
            <person name="Singer J.T."/>
            <person name="Smith A.G."/>
            <person name="Sprecher B.N."/>
            <person name="Wagner V."/>
            <person name="Wang W."/>
            <person name="Wang Z.-Y."/>
            <person name="Yan J."/>
            <person name="Yarish C."/>
            <person name="Zoeuner-Riek S."/>
            <person name="Zhuang Y."/>
            <person name="Zou Y."/>
            <person name="Lindquist E.A."/>
            <person name="Grimwood J."/>
            <person name="Barry K."/>
            <person name="Rokhsar D.S."/>
            <person name="Schmutz J."/>
            <person name="Stiller J.W."/>
            <person name="Grossman A.R."/>
            <person name="Prochnik S.E."/>
        </authorList>
    </citation>
    <scope>NUCLEOTIDE SEQUENCE [LARGE SCALE GENOMIC DNA]</scope>
    <source>
        <strain evidence="2">4086291</strain>
    </source>
</reference>
<organism evidence="2 3">
    <name type="scientific">Porphyra umbilicalis</name>
    <name type="common">Purple laver</name>
    <name type="synonym">Red alga</name>
    <dbReference type="NCBI Taxonomy" id="2786"/>
    <lineage>
        <taxon>Eukaryota</taxon>
        <taxon>Rhodophyta</taxon>
        <taxon>Bangiophyceae</taxon>
        <taxon>Bangiales</taxon>
        <taxon>Bangiaceae</taxon>
        <taxon>Porphyra</taxon>
    </lineage>
</organism>
<sequence length="409" mass="43847">MRTAVEMQATSPATVWMKELPRWVRRSGGVIFGFDGQRQGRVELRRGTRRIQSRRPKRPAPCRGHLPESTPPEYPRRRPRQRPRRESEAPSELAGCGVGHEGSRLVMSDVETYLAAGAASPTGMAPVAPRHISAFGGEIGAFDASEAMRASPESSSDSEPLADRHSRLKRLTGRDDGQPLWCGGRTLDGEQGAHRNEPCAESLHGTVRGAPRAEVEASHLFAGAVGCSEGQQQPVGGVRGARSIVEVTNGHGDGRRRSRAHQAGNTSRTSTGVRDGPALATDEQLAALSVKSSPPVPVSRDVHEAIRDAVRSRLWGDDMNEVTCAVCDRLVVASDADTHPLTGILLAQIVRKLKLPGDLPQLLREQYDCSGVLGLPELGGVGLSPRGVRCGINNVSSITSVLRLTVAKQ</sequence>
<dbReference type="Proteomes" id="UP000218209">
    <property type="component" value="Unassembled WGS sequence"/>
</dbReference>
<feature type="region of interest" description="Disordered" evidence="1">
    <location>
        <begin position="50"/>
        <end position="100"/>
    </location>
</feature>